<comment type="caution">
    <text evidence="2">The sequence shown here is derived from an EMBL/GenBank/DDBJ whole genome shotgun (WGS) entry which is preliminary data.</text>
</comment>
<organism evidence="2 3">
    <name type="scientific">Cladophialophora carrionii</name>
    <dbReference type="NCBI Taxonomy" id="86049"/>
    <lineage>
        <taxon>Eukaryota</taxon>
        <taxon>Fungi</taxon>
        <taxon>Dikarya</taxon>
        <taxon>Ascomycota</taxon>
        <taxon>Pezizomycotina</taxon>
        <taxon>Eurotiomycetes</taxon>
        <taxon>Chaetothyriomycetidae</taxon>
        <taxon>Chaetothyriales</taxon>
        <taxon>Herpotrichiellaceae</taxon>
        <taxon>Cladophialophora</taxon>
    </lineage>
</organism>
<feature type="chain" id="PRO_5008650853" evidence="1">
    <location>
        <begin position="21"/>
        <end position="71"/>
    </location>
</feature>
<dbReference type="EMBL" id="LGRB01000011">
    <property type="protein sequence ID" value="OCT48923.1"/>
    <property type="molecule type" value="Genomic_DNA"/>
</dbReference>
<dbReference type="VEuPathDB" id="FungiDB:CLCR_05317"/>
<accession>A0A1C1CK93</accession>
<gene>
    <name evidence="2" type="ORF">CLCR_05317</name>
</gene>
<evidence type="ECO:0000313" key="3">
    <source>
        <dbReference type="Proteomes" id="UP000094526"/>
    </source>
</evidence>
<dbReference type="AlphaFoldDB" id="A0A1C1CK93"/>
<protein>
    <submittedName>
        <fullName evidence="2">Uncharacterized protein</fullName>
    </submittedName>
</protein>
<feature type="signal peptide" evidence="1">
    <location>
        <begin position="1"/>
        <end position="20"/>
    </location>
</feature>
<sequence>MDDVWWAALALLAHVQAVESRPWSMERLRTTKEKRSGLSIKKAVEQRADRGTGRERLSRFLKGRLAVDWMA</sequence>
<reference evidence="3" key="1">
    <citation type="submission" date="2015-07" db="EMBL/GenBank/DDBJ databases">
        <authorList>
            <person name="Teixeira M.M."/>
            <person name="Souza R.C."/>
            <person name="Almeida L.G."/>
            <person name="Vicente V.A."/>
            <person name="de Hoog S."/>
            <person name="Bocca A.L."/>
            <person name="de Almeida S.R."/>
            <person name="Vasconcelos A.T."/>
            <person name="Felipe M.S."/>
        </authorList>
    </citation>
    <scope>NUCLEOTIDE SEQUENCE [LARGE SCALE GENOMIC DNA]</scope>
    <source>
        <strain evidence="3">KSF</strain>
    </source>
</reference>
<dbReference type="Proteomes" id="UP000094526">
    <property type="component" value="Unassembled WGS sequence"/>
</dbReference>
<proteinExistence type="predicted"/>
<name>A0A1C1CK93_9EURO</name>
<keyword evidence="3" id="KW-1185">Reference proteome</keyword>
<keyword evidence="1" id="KW-0732">Signal</keyword>
<evidence type="ECO:0000256" key="1">
    <source>
        <dbReference type="SAM" id="SignalP"/>
    </source>
</evidence>
<evidence type="ECO:0000313" key="2">
    <source>
        <dbReference type="EMBL" id="OCT48923.1"/>
    </source>
</evidence>